<evidence type="ECO:0000256" key="1">
    <source>
        <dbReference type="SAM" id="MobiDB-lite"/>
    </source>
</evidence>
<feature type="region of interest" description="Disordered" evidence="1">
    <location>
        <begin position="94"/>
        <end position="115"/>
    </location>
</feature>
<gene>
    <name evidence="2" type="ORF">H8Z83_03420</name>
</gene>
<dbReference type="Proteomes" id="UP000620327">
    <property type="component" value="Unassembled WGS sequence"/>
</dbReference>
<name>A0A923MG08_9FIRM</name>
<feature type="compositionally biased region" description="Basic and acidic residues" evidence="1">
    <location>
        <begin position="94"/>
        <end position="104"/>
    </location>
</feature>
<protein>
    <submittedName>
        <fullName evidence="2">Uncharacterized protein</fullName>
    </submittedName>
</protein>
<keyword evidence="3" id="KW-1185">Reference proteome</keyword>
<evidence type="ECO:0000313" key="3">
    <source>
        <dbReference type="Proteomes" id="UP000620327"/>
    </source>
</evidence>
<evidence type="ECO:0000313" key="2">
    <source>
        <dbReference type="EMBL" id="MBC5769396.1"/>
    </source>
</evidence>
<sequence>MIRNCKVCGTSYKTCYSCEKERSWRLHTDTPEHYYIWTVLMEYQANHDAKQAYSALRKRGIDLRNTAEYTPSVQALLAEIYALAHENSRAKKAVVEAEETKAEEQVDNEAESQQE</sequence>
<comment type="caution">
    <text evidence="2">The sequence shown here is derived from an EMBL/GenBank/DDBJ whole genome shotgun (WGS) entry which is preliminary data.</text>
</comment>
<dbReference type="AlphaFoldDB" id="A0A923MG08"/>
<dbReference type="EMBL" id="JACOQI010000002">
    <property type="protein sequence ID" value="MBC5769396.1"/>
    <property type="molecule type" value="Genomic_DNA"/>
</dbReference>
<reference evidence="2" key="1">
    <citation type="submission" date="2020-08" db="EMBL/GenBank/DDBJ databases">
        <title>Genome public.</title>
        <authorList>
            <person name="Liu C."/>
            <person name="Sun Q."/>
        </authorList>
    </citation>
    <scope>NUCLEOTIDE SEQUENCE</scope>
    <source>
        <strain evidence="2">BX15</strain>
    </source>
</reference>
<proteinExistence type="predicted"/>
<accession>A0A923MG08</accession>
<dbReference type="RefSeq" id="WP_187013758.1">
    <property type="nucleotide sequence ID" value="NZ_JACOQI010000002.1"/>
</dbReference>
<organism evidence="2 3">
    <name type="scientific">Dysosmobacter segnis</name>
    <dbReference type="NCBI Taxonomy" id="2763042"/>
    <lineage>
        <taxon>Bacteria</taxon>
        <taxon>Bacillati</taxon>
        <taxon>Bacillota</taxon>
        <taxon>Clostridia</taxon>
        <taxon>Eubacteriales</taxon>
        <taxon>Oscillospiraceae</taxon>
        <taxon>Dysosmobacter</taxon>
    </lineage>
</organism>
<feature type="compositionally biased region" description="Acidic residues" evidence="1">
    <location>
        <begin position="105"/>
        <end position="115"/>
    </location>
</feature>